<protein>
    <recommendedName>
        <fullName evidence="2">MRN complex-interacting protein N-terminal domain-containing protein</fullName>
    </recommendedName>
</protein>
<feature type="region of interest" description="Disordered" evidence="1">
    <location>
        <begin position="62"/>
        <end position="141"/>
    </location>
</feature>
<feature type="compositionally biased region" description="Gly residues" evidence="1">
    <location>
        <begin position="94"/>
        <end position="103"/>
    </location>
</feature>
<feature type="region of interest" description="Disordered" evidence="1">
    <location>
        <begin position="304"/>
        <end position="323"/>
    </location>
</feature>
<keyword evidence="4" id="KW-1185">Reference proteome</keyword>
<dbReference type="Proteomes" id="UP000815325">
    <property type="component" value="Unassembled WGS sequence"/>
</dbReference>
<organism evidence="3 4">
    <name type="scientific">Dunaliella salina</name>
    <name type="common">Green alga</name>
    <name type="synonym">Protococcus salinus</name>
    <dbReference type="NCBI Taxonomy" id="3046"/>
    <lineage>
        <taxon>Eukaryota</taxon>
        <taxon>Viridiplantae</taxon>
        <taxon>Chlorophyta</taxon>
        <taxon>core chlorophytes</taxon>
        <taxon>Chlorophyceae</taxon>
        <taxon>CS clade</taxon>
        <taxon>Chlamydomonadales</taxon>
        <taxon>Dunaliellaceae</taxon>
        <taxon>Dunaliella</taxon>
    </lineage>
</organism>
<dbReference type="PANTHER" id="PTHR15863">
    <property type="entry name" value="MRN COMPLEX-INTERACTING PROTEIN"/>
    <property type="match status" value="1"/>
</dbReference>
<comment type="caution">
    <text evidence="3">The sequence shown here is derived from an EMBL/GenBank/DDBJ whole genome shotgun (WGS) entry which is preliminary data.</text>
</comment>
<feature type="compositionally biased region" description="Basic and acidic residues" evidence="1">
    <location>
        <begin position="355"/>
        <end position="372"/>
    </location>
</feature>
<dbReference type="Pfam" id="PF15749">
    <property type="entry name" value="MRNIP"/>
    <property type="match status" value="1"/>
</dbReference>
<evidence type="ECO:0000256" key="1">
    <source>
        <dbReference type="SAM" id="MobiDB-lite"/>
    </source>
</evidence>
<dbReference type="EMBL" id="MU070562">
    <property type="protein sequence ID" value="KAF5827197.1"/>
    <property type="molecule type" value="Genomic_DNA"/>
</dbReference>
<feature type="compositionally biased region" description="Acidic residues" evidence="1">
    <location>
        <begin position="373"/>
        <end position="382"/>
    </location>
</feature>
<evidence type="ECO:0000313" key="4">
    <source>
        <dbReference type="Proteomes" id="UP000815325"/>
    </source>
</evidence>
<accession>A0ABQ7FXW8</accession>
<gene>
    <name evidence="3" type="ORF">DUNSADRAFT_1147</name>
</gene>
<dbReference type="PANTHER" id="PTHR15863:SF2">
    <property type="entry name" value="MRN COMPLEX-INTERACTING PROTEIN"/>
    <property type="match status" value="1"/>
</dbReference>
<evidence type="ECO:0000259" key="2">
    <source>
        <dbReference type="Pfam" id="PF15749"/>
    </source>
</evidence>
<dbReference type="InterPro" id="IPR032739">
    <property type="entry name" value="MRNIP"/>
</dbReference>
<feature type="region of interest" description="Disordered" evidence="1">
    <location>
        <begin position="345"/>
        <end position="388"/>
    </location>
</feature>
<dbReference type="InterPro" id="IPR049472">
    <property type="entry name" value="MRNIP_N"/>
</dbReference>
<proteinExistence type="predicted"/>
<feature type="compositionally biased region" description="Pro residues" evidence="1">
    <location>
        <begin position="168"/>
        <end position="178"/>
    </location>
</feature>
<evidence type="ECO:0000313" key="3">
    <source>
        <dbReference type="EMBL" id="KAF5827197.1"/>
    </source>
</evidence>
<feature type="compositionally biased region" description="Basic and acidic residues" evidence="1">
    <location>
        <begin position="122"/>
        <end position="133"/>
    </location>
</feature>
<feature type="region of interest" description="Disordered" evidence="1">
    <location>
        <begin position="154"/>
        <end position="182"/>
    </location>
</feature>
<sequence>MPFLVVKCTSCGKFQVKQQVKANKFSCAVCGQKQSLQRVYAISDTAKQCRLKVQELSMGFGEAKEAREEEGEEDPHFVTSFDAPAPGGSRVGLSGQGDGGGCGAASRKKDQGKRNRPSRRGAAKDGDQGDHSHCHWGRLGQKRERAELEAWGGEIRPSKQGQREQQPQGPPVLPPSSFQPPRFQQQHLVAQQLLHPIPHNTHAARPAATNHMFAPPHQYRAPLTSIPAYSNTSQAGPGSAVTCAAPKGMPQPASAWGSGCGEQGTQGMVGRGTTPGVRQPWLHGGAGVQGAGLAARDAFQDEAGSAASVDGNKGKHAGRAEDGVGGIVGTEGLGVLGGEPARAWRSGTGGSAVSKWRDFLDGSDNDVEKGGKEDEEEEEEEGGFVTAL</sequence>
<feature type="domain" description="MRN complex-interacting protein N-terminal" evidence="2">
    <location>
        <begin position="5"/>
        <end position="69"/>
    </location>
</feature>
<name>A0ABQ7FXW8_DUNSA</name>
<reference evidence="3" key="1">
    <citation type="submission" date="2017-08" db="EMBL/GenBank/DDBJ databases">
        <authorList>
            <person name="Polle J.E."/>
            <person name="Barry K."/>
            <person name="Cushman J."/>
            <person name="Schmutz J."/>
            <person name="Tran D."/>
            <person name="Hathwaick L.T."/>
            <person name="Yim W.C."/>
            <person name="Jenkins J."/>
            <person name="Mckie-Krisberg Z.M."/>
            <person name="Prochnik S."/>
            <person name="Lindquist E."/>
            <person name="Dockter R.B."/>
            <person name="Adam C."/>
            <person name="Molina H."/>
            <person name="Bunkerborg J."/>
            <person name="Jin E."/>
            <person name="Buchheim M."/>
            <person name="Magnuson J."/>
        </authorList>
    </citation>
    <scope>NUCLEOTIDE SEQUENCE</scope>
    <source>
        <strain evidence="3">CCAP 19/18</strain>
    </source>
</reference>